<accession>A0A8J5M148</accession>
<proteinExistence type="predicted"/>
<name>A0A8J5M148_9STRA</name>
<protein>
    <submittedName>
        <fullName evidence="2">Uncharacterized protein</fullName>
    </submittedName>
</protein>
<keyword evidence="3" id="KW-1185">Reference proteome</keyword>
<evidence type="ECO:0000256" key="1">
    <source>
        <dbReference type="SAM" id="MobiDB-lite"/>
    </source>
</evidence>
<dbReference type="EMBL" id="JAENGY010000770">
    <property type="protein sequence ID" value="KAG6956906.1"/>
    <property type="molecule type" value="Genomic_DNA"/>
</dbReference>
<sequence length="120" mass="12755">MVNAPSTGGAVASASEKNAAKYEKKNRQASKPFQSLVNPGIKSIRATAVINLCCDLSNSTIFLLIPPASRRKAEHHIHATSQASMMVPEAAGGEACGNVDDREKNMSYRALQSSDVGMHL</sequence>
<feature type="region of interest" description="Disordered" evidence="1">
    <location>
        <begin position="1"/>
        <end position="30"/>
    </location>
</feature>
<comment type="caution">
    <text evidence="2">The sequence shown here is derived from an EMBL/GenBank/DDBJ whole genome shotgun (WGS) entry which is preliminary data.</text>
</comment>
<dbReference type="AlphaFoldDB" id="A0A8J5M148"/>
<dbReference type="Proteomes" id="UP000709295">
    <property type="component" value="Unassembled WGS sequence"/>
</dbReference>
<evidence type="ECO:0000313" key="2">
    <source>
        <dbReference type="EMBL" id="KAG6956906.1"/>
    </source>
</evidence>
<organism evidence="2 3">
    <name type="scientific">Phytophthora aleatoria</name>
    <dbReference type="NCBI Taxonomy" id="2496075"/>
    <lineage>
        <taxon>Eukaryota</taxon>
        <taxon>Sar</taxon>
        <taxon>Stramenopiles</taxon>
        <taxon>Oomycota</taxon>
        <taxon>Peronosporomycetes</taxon>
        <taxon>Peronosporales</taxon>
        <taxon>Peronosporaceae</taxon>
        <taxon>Phytophthora</taxon>
    </lineage>
</organism>
<reference evidence="2" key="1">
    <citation type="submission" date="2021-01" db="EMBL/GenBank/DDBJ databases">
        <title>Phytophthora aleatoria, a newly-described species from Pinus radiata is distinct from Phytophthora cactorum isolates based on comparative genomics.</title>
        <authorList>
            <person name="Mcdougal R."/>
            <person name="Panda P."/>
            <person name="Williams N."/>
            <person name="Studholme D.J."/>
        </authorList>
    </citation>
    <scope>NUCLEOTIDE SEQUENCE</scope>
    <source>
        <strain evidence="2">NZFS 4037</strain>
    </source>
</reference>
<gene>
    <name evidence="2" type="ORF">JG688_00011223</name>
</gene>
<evidence type="ECO:0000313" key="3">
    <source>
        <dbReference type="Proteomes" id="UP000709295"/>
    </source>
</evidence>